<protein>
    <submittedName>
        <fullName evidence="2">Transmembrane protein, putative</fullName>
    </submittedName>
</protein>
<proteinExistence type="predicted"/>
<evidence type="ECO:0000313" key="2">
    <source>
        <dbReference type="EMBL" id="EWS73775.1"/>
    </source>
</evidence>
<reference evidence="3" key="1">
    <citation type="journal article" date="2006" name="PLoS Biol.">
        <title>Macronuclear genome sequence of the ciliate Tetrahymena thermophila, a model eukaryote.</title>
        <authorList>
            <person name="Eisen J.A."/>
            <person name="Coyne R.S."/>
            <person name="Wu M."/>
            <person name="Wu D."/>
            <person name="Thiagarajan M."/>
            <person name="Wortman J.R."/>
            <person name="Badger J.H."/>
            <person name="Ren Q."/>
            <person name="Amedeo P."/>
            <person name="Jones K.M."/>
            <person name="Tallon L.J."/>
            <person name="Delcher A.L."/>
            <person name="Salzberg S.L."/>
            <person name="Silva J.C."/>
            <person name="Haas B.J."/>
            <person name="Majoros W.H."/>
            <person name="Farzad M."/>
            <person name="Carlton J.M."/>
            <person name="Smith R.K. Jr."/>
            <person name="Garg J."/>
            <person name="Pearlman R.E."/>
            <person name="Karrer K.M."/>
            <person name="Sun L."/>
            <person name="Manning G."/>
            <person name="Elde N.C."/>
            <person name="Turkewitz A.P."/>
            <person name="Asai D.J."/>
            <person name="Wilkes D.E."/>
            <person name="Wang Y."/>
            <person name="Cai H."/>
            <person name="Collins K."/>
            <person name="Stewart B.A."/>
            <person name="Lee S.R."/>
            <person name="Wilamowska K."/>
            <person name="Weinberg Z."/>
            <person name="Ruzzo W.L."/>
            <person name="Wloga D."/>
            <person name="Gaertig J."/>
            <person name="Frankel J."/>
            <person name="Tsao C.-C."/>
            <person name="Gorovsky M.A."/>
            <person name="Keeling P.J."/>
            <person name="Waller R.F."/>
            <person name="Patron N.J."/>
            <person name="Cherry J.M."/>
            <person name="Stover N.A."/>
            <person name="Krieger C.J."/>
            <person name="del Toro C."/>
            <person name="Ryder H.F."/>
            <person name="Williamson S.C."/>
            <person name="Barbeau R.A."/>
            <person name="Hamilton E.P."/>
            <person name="Orias E."/>
        </authorList>
    </citation>
    <scope>NUCLEOTIDE SEQUENCE [LARGE SCALE GENOMIC DNA]</scope>
    <source>
        <strain evidence="3">SB210</strain>
    </source>
</reference>
<evidence type="ECO:0000313" key="3">
    <source>
        <dbReference type="Proteomes" id="UP000009168"/>
    </source>
</evidence>
<dbReference type="Proteomes" id="UP000009168">
    <property type="component" value="Unassembled WGS sequence"/>
</dbReference>
<sequence length="202" mass="24566">MEDQITKKQNKINIHKKVFVQQFIQLTLKIWNQFIQKILFQKQIILVKQVNKFRTLLIYLCKINLKQLIYSLDIVFCQLKRNQISTHIINVQISTLLLIQGIFLSIRLMFKLLVRLLIKQILRVFILIELTISFIVYQRFKQIIKILKIASKSIVFEYVRNVYFKQILFIDQRNSLFILKKNRFIQINKDSIKPSYYNYDRY</sequence>
<dbReference type="InParanoid" id="W7X3B3"/>
<feature type="transmembrane region" description="Helical" evidence="1">
    <location>
        <begin position="116"/>
        <end position="137"/>
    </location>
</feature>
<keyword evidence="1" id="KW-0472">Membrane</keyword>
<keyword evidence="1 2" id="KW-0812">Transmembrane</keyword>
<dbReference type="RefSeq" id="XP_012653655.1">
    <property type="nucleotide sequence ID" value="XM_012798201.1"/>
</dbReference>
<dbReference type="AlphaFoldDB" id="W7X3B3"/>
<keyword evidence="1" id="KW-1133">Transmembrane helix</keyword>
<dbReference type="KEGG" id="tet:TTHERM_000341260"/>
<keyword evidence="3" id="KW-1185">Reference proteome</keyword>
<gene>
    <name evidence="2" type="ORF">TTHERM_000341260</name>
</gene>
<name>W7X3B3_TETTS</name>
<dbReference type="GeneID" id="24438506"/>
<feature type="transmembrane region" description="Helical" evidence="1">
    <location>
        <begin position="88"/>
        <end position="110"/>
    </location>
</feature>
<dbReference type="EMBL" id="GG662654">
    <property type="protein sequence ID" value="EWS73775.1"/>
    <property type="molecule type" value="Genomic_DNA"/>
</dbReference>
<organism evidence="2 3">
    <name type="scientific">Tetrahymena thermophila (strain SB210)</name>
    <dbReference type="NCBI Taxonomy" id="312017"/>
    <lineage>
        <taxon>Eukaryota</taxon>
        <taxon>Sar</taxon>
        <taxon>Alveolata</taxon>
        <taxon>Ciliophora</taxon>
        <taxon>Intramacronucleata</taxon>
        <taxon>Oligohymenophorea</taxon>
        <taxon>Hymenostomatida</taxon>
        <taxon>Tetrahymenina</taxon>
        <taxon>Tetrahymenidae</taxon>
        <taxon>Tetrahymena</taxon>
    </lineage>
</organism>
<evidence type="ECO:0000256" key="1">
    <source>
        <dbReference type="SAM" id="Phobius"/>
    </source>
</evidence>
<accession>W7X3B3</accession>